<comment type="caution">
    <text evidence="1">The sequence shown here is derived from an EMBL/GenBank/DDBJ whole genome shotgun (WGS) entry which is preliminary data.</text>
</comment>
<evidence type="ECO:0008006" key="3">
    <source>
        <dbReference type="Google" id="ProtNLM"/>
    </source>
</evidence>
<accession>A0ABN3CK21</accession>
<organism evidence="1 2">
    <name type="scientific">Nonomuraea monospora</name>
    <dbReference type="NCBI Taxonomy" id="568818"/>
    <lineage>
        <taxon>Bacteria</taxon>
        <taxon>Bacillati</taxon>
        <taxon>Actinomycetota</taxon>
        <taxon>Actinomycetes</taxon>
        <taxon>Streptosporangiales</taxon>
        <taxon>Streptosporangiaceae</taxon>
        <taxon>Nonomuraea</taxon>
    </lineage>
</organism>
<name>A0ABN3CK21_9ACTN</name>
<dbReference type="Proteomes" id="UP001499843">
    <property type="component" value="Unassembled WGS sequence"/>
</dbReference>
<reference evidence="1 2" key="1">
    <citation type="journal article" date="2019" name="Int. J. Syst. Evol. Microbiol.">
        <title>The Global Catalogue of Microorganisms (GCM) 10K type strain sequencing project: providing services to taxonomists for standard genome sequencing and annotation.</title>
        <authorList>
            <consortium name="The Broad Institute Genomics Platform"/>
            <consortium name="The Broad Institute Genome Sequencing Center for Infectious Disease"/>
            <person name="Wu L."/>
            <person name="Ma J."/>
        </authorList>
    </citation>
    <scope>NUCLEOTIDE SEQUENCE [LARGE SCALE GENOMIC DNA]</scope>
    <source>
        <strain evidence="1 2">JCM 16114</strain>
    </source>
</reference>
<evidence type="ECO:0000313" key="2">
    <source>
        <dbReference type="Proteomes" id="UP001499843"/>
    </source>
</evidence>
<dbReference type="EMBL" id="BAAAQX010000012">
    <property type="protein sequence ID" value="GAA2209313.1"/>
    <property type="molecule type" value="Genomic_DNA"/>
</dbReference>
<keyword evidence="2" id="KW-1185">Reference proteome</keyword>
<protein>
    <recommendedName>
        <fullName evidence="3">Transposase</fullName>
    </recommendedName>
</protein>
<proteinExistence type="predicted"/>
<evidence type="ECO:0000313" key="1">
    <source>
        <dbReference type="EMBL" id="GAA2209313.1"/>
    </source>
</evidence>
<sequence length="81" mass="8887">MGRRGQRSARPFAGAVARWRAVPGGVDSHGRVVTKPRELENAQWVLAMCQRFGCLPSQLLAEDASFLRLLALEELAADPEV</sequence>
<gene>
    <name evidence="1" type="ORF">GCM10009850_047710</name>
</gene>